<proteinExistence type="predicted"/>
<reference evidence="2" key="1">
    <citation type="journal article" date="2019" name="Int. J. Syst. Evol. Microbiol.">
        <title>The Global Catalogue of Microorganisms (GCM) 10K type strain sequencing project: providing services to taxonomists for standard genome sequencing and annotation.</title>
        <authorList>
            <consortium name="The Broad Institute Genomics Platform"/>
            <consortium name="The Broad Institute Genome Sequencing Center for Infectious Disease"/>
            <person name="Wu L."/>
            <person name="Ma J."/>
        </authorList>
    </citation>
    <scope>NUCLEOTIDE SEQUENCE [LARGE SCALE GENOMIC DNA]</scope>
    <source>
        <strain evidence="2">CGMCC 1.12371</strain>
    </source>
</reference>
<dbReference type="EMBL" id="JBHTCA010000014">
    <property type="protein sequence ID" value="MFC7410415.1"/>
    <property type="molecule type" value="Genomic_DNA"/>
</dbReference>
<accession>A0ABW2QSF3</accession>
<organism evidence="1 2">
    <name type="scientific">Hydrogenophaga atypica</name>
    <dbReference type="NCBI Taxonomy" id="249409"/>
    <lineage>
        <taxon>Bacteria</taxon>
        <taxon>Pseudomonadati</taxon>
        <taxon>Pseudomonadota</taxon>
        <taxon>Betaproteobacteria</taxon>
        <taxon>Burkholderiales</taxon>
        <taxon>Comamonadaceae</taxon>
        <taxon>Hydrogenophaga</taxon>
    </lineage>
</organism>
<name>A0ABW2QSF3_9BURK</name>
<evidence type="ECO:0000313" key="1">
    <source>
        <dbReference type="EMBL" id="MFC7410415.1"/>
    </source>
</evidence>
<gene>
    <name evidence="1" type="ORF">ACFQPB_16235</name>
</gene>
<evidence type="ECO:0000313" key="2">
    <source>
        <dbReference type="Proteomes" id="UP001596501"/>
    </source>
</evidence>
<dbReference type="Proteomes" id="UP001596501">
    <property type="component" value="Unassembled WGS sequence"/>
</dbReference>
<keyword evidence="2" id="KW-1185">Reference proteome</keyword>
<protein>
    <submittedName>
        <fullName evidence="1">Uncharacterized protein</fullName>
    </submittedName>
</protein>
<sequence>MKPISKALSLYSVLCLADHGGPEREQALYGGSLSQRMLNINGRWVAEGSATAPLLVWSSLEVAEVDAAKASEARRKPVVVRQIGGSDIERFITPFGPAHAPALLGYLPVTATAARKLEADRKKLMGYFSVMLAAGSPESEADAQQAMTDMKAAAHKLRLAGIGNGSWMTAAQGLTGKWAVEMASRVLDGELACDPGIAPADVLKAMLTAKRFAR</sequence>
<comment type="caution">
    <text evidence="1">The sequence shown here is derived from an EMBL/GenBank/DDBJ whole genome shotgun (WGS) entry which is preliminary data.</text>
</comment>